<protein>
    <submittedName>
        <fullName evidence="3">Iron-containing redox enzyme family protein</fullName>
    </submittedName>
</protein>
<accession>A0ABP5TA69</accession>
<proteinExistence type="predicted"/>
<dbReference type="PANTHER" id="PTHR40279">
    <property type="entry name" value="PQQC-LIKE PROTEIN"/>
    <property type="match status" value="1"/>
</dbReference>
<gene>
    <name evidence="3" type="ORF">GCM10010246_39520</name>
</gene>
<dbReference type="Proteomes" id="UP001500253">
    <property type="component" value="Unassembled WGS sequence"/>
</dbReference>
<sequence length="348" mass="37788">MTVGADRTSTGARADAPPAGPPLPEARGPVSAAVRDALAQAPPPEHAALPLDRARAADPLGEDAQLALYVCYELHYRGFAGVAESWEWQPDLLRLRGVLEDRFLAALREAVPGGTDVTGELDALLVEPLGARGVSHRLKSHGTWERMREYLVHRSLYQLKEADPQAWLIPRLTGQAKASLVAVEFDEFGAGHGDRVHARLFADLMAGAGLDPAYGRYVDHAPAPTLATVNLMSLLGLHRSLRGAMAGHFAVLEITSSPGSQRLARALERLGAEPRCVHFFTEHIEADAVHEQLMRRCVIGDLLDREPEQAAAVAFGIQATNYLEARWSDHLLAAWDADRSSLRLPLDA</sequence>
<comment type="caution">
    <text evidence="3">The sequence shown here is derived from an EMBL/GenBank/DDBJ whole genome shotgun (WGS) entry which is preliminary data.</text>
</comment>
<dbReference type="Gene3D" id="1.20.910.10">
    <property type="entry name" value="Heme oxygenase-like"/>
    <property type="match status" value="1"/>
</dbReference>
<evidence type="ECO:0000256" key="2">
    <source>
        <dbReference type="SAM" id="MobiDB-lite"/>
    </source>
</evidence>
<dbReference type="Pfam" id="PF14518">
    <property type="entry name" value="Haem_oxygenas_2"/>
    <property type="match status" value="1"/>
</dbReference>
<dbReference type="InterPro" id="IPR039068">
    <property type="entry name" value="PqqC-like"/>
</dbReference>
<dbReference type="SMART" id="SM01236">
    <property type="entry name" value="Haem_oxygenase_2"/>
    <property type="match status" value="1"/>
</dbReference>
<dbReference type="SUPFAM" id="SSF48613">
    <property type="entry name" value="Heme oxygenase-like"/>
    <property type="match status" value="1"/>
</dbReference>
<dbReference type="RefSeq" id="WP_346175742.1">
    <property type="nucleotide sequence ID" value="NZ_BAAASD010000015.1"/>
</dbReference>
<evidence type="ECO:0000313" key="4">
    <source>
        <dbReference type="Proteomes" id="UP001500253"/>
    </source>
</evidence>
<keyword evidence="1" id="KW-0560">Oxidoreductase</keyword>
<keyword evidence="4" id="KW-1185">Reference proteome</keyword>
<evidence type="ECO:0000313" key="3">
    <source>
        <dbReference type="EMBL" id="GAA2348279.1"/>
    </source>
</evidence>
<dbReference type="EMBL" id="BAAASD010000015">
    <property type="protein sequence ID" value="GAA2348279.1"/>
    <property type="molecule type" value="Genomic_DNA"/>
</dbReference>
<evidence type="ECO:0000256" key="1">
    <source>
        <dbReference type="ARBA" id="ARBA00023002"/>
    </source>
</evidence>
<organism evidence="3 4">
    <name type="scientific">Streptomyces cuspidosporus</name>
    <dbReference type="NCBI Taxonomy" id="66882"/>
    <lineage>
        <taxon>Bacteria</taxon>
        <taxon>Bacillati</taxon>
        <taxon>Actinomycetota</taxon>
        <taxon>Actinomycetes</taxon>
        <taxon>Kitasatosporales</taxon>
        <taxon>Streptomycetaceae</taxon>
        <taxon>Streptomyces</taxon>
    </lineage>
</organism>
<name>A0ABP5TA69_9ACTN</name>
<dbReference type="PANTHER" id="PTHR40279:SF3">
    <property type="entry name" value="4-AMINOBENZOATE SYNTHASE"/>
    <property type="match status" value="1"/>
</dbReference>
<feature type="region of interest" description="Disordered" evidence="2">
    <location>
        <begin position="1"/>
        <end position="34"/>
    </location>
</feature>
<reference evidence="4" key="1">
    <citation type="journal article" date="2019" name="Int. J. Syst. Evol. Microbiol.">
        <title>The Global Catalogue of Microorganisms (GCM) 10K type strain sequencing project: providing services to taxonomists for standard genome sequencing and annotation.</title>
        <authorList>
            <consortium name="The Broad Institute Genomics Platform"/>
            <consortium name="The Broad Institute Genome Sequencing Center for Infectious Disease"/>
            <person name="Wu L."/>
            <person name="Ma J."/>
        </authorList>
    </citation>
    <scope>NUCLEOTIDE SEQUENCE [LARGE SCALE GENOMIC DNA]</scope>
    <source>
        <strain evidence="4">JCM 4316</strain>
    </source>
</reference>
<dbReference type="InterPro" id="IPR016084">
    <property type="entry name" value="Haem_Oase-like_multi-hlx"/>
</dbReference>